<dbReference type="Proteomes" id="UP000007952">
    <property type="component" value="Chromosome"/>
</dbReference>
<name>F6FFZ7_MYCHI</name>
<dbReference type="BioCyc" id="MHAE859194:G1GR7-162-MONOMER"/>
<gene>
    <name evidence="2" type="ordered locus">MHF_0162</name>
</gene>
<reference evidence="2 3" key="1">
    <citation type="journal article" date="2011" name="J. Bacteriol.">
        <title>Complete genome sequences of two hemotropic Mycoplasmas, Mycoplasma haemofelis strain Ohio2 and Mycoplasma suis strain Illinois.</title>
        <authorList>
            <person name="Messick J.B."/>
            <person name="Santos A.P."/>
            <person name="Guimaraes A.M."/>
        </authorList>
    </citation>
    <scope>NUCLEOTIDE SEQUENCE [LARGE SCALE GENOMIC DNA]</scope>
    <source>
        <strain evidence="2 3">Ohio2</strain>
    </source>
</reference>
<dbReference type="HOGENOM" id="CLU_114919_1_0_14"/>
<evidence type="ECO:0000256" key="1">
    <source>
        <dbReference type="SAM" id="MobiDB-lite"/>
    </source>
</evidence>
<dbReference type="KEGG" id="mhf:MHF_0162"/>
<dbReference type="STRING" id="859194.MHF_0162"/>
<dbReference type="AlphaFoldDB" id="F6FFZ7"/>
<accession>F6FFZ7</accession>
<evidence type="ECO:0000313" key="2">
    <source>
        <dbReference type="EMBL" id="AEG72463.1"/>
    </source>
</evidence>
<feature type="region of interest" description="Disordered" evidence="1">
    <location>
        <begin position="141"/>
        <end position="169"/>
    </location>
</feature>
<dbReference type="EMBL" id="CP002808">
    <property type="protein sequence ID" value="AEG72463.1"/>
    <property type="molecule type" value="Genomic_DNA"/>
</dbReference>
<evidence type="ECO:0000313" key="3">
    <source>
        <dbReference type="Proteomes" id="UP000007952"/>
    </source>
</evidence>
<reference key="2">
    <citation type="submission" date="2011-05" db="EMBL/GenBank/DDBJ databases">
        <title>The Genome of Mycoplasma haemofelis Strain Ohio2, a pathogenic hemoplasma of the cat.</title>
        <authorList>
            <person name="Santos A.P."/>
            <person name="Guimaraes A.M.S."/>
            <person name="SanMiguel P.J."/>
            <person name="Martin S.W."/>
            <person name="Messick J.B."/>
        </authorList>
    </citation>
    <scope>NUCLEOTIDE SEQUENCE</scope>
    <source>
        <strain>Ohio2</strain>
    </source>
</reference>
<protein>
    <submittedName>
        <fullName evidence="2">Uncharacterized protein</fullName>
    </submittedName>
</protein>
<organism evidence="2 3">
    <name type="scientific">Mycoplasma haemofelis (strain Ohio2)</name>
    <dbReference type="NCBI Taxonomy" id="859194"/>
    <lineage>
        <taxon>Bacteria</taxon>
        <taxon>Bacillati</taxon>
        <taxon>Mycoplasmatota</taxon>
        <taxon>Mollicutes</taxon>
        <taxon>Mycoplasmataceae</taxon>
        <taxon>Mycoplasma</taxon>
    </lineage>
</organism>
<proteinExistence type="predicted"/>
<feature type="compositionally biased region" description="Polar residues" evidence="1">
    <location>
        <begin position="144"/>
        <end position="154"/>
    </location>
</feature>
<sequence>MSFEATRVLALAGGTGIAGAVAYGGYQALKDKDIHHTTGFTVWQVVSAKKEKFILRTDADTHDTEWDEIVKSISGNSEAQSMLRKATITKEELKSWCSNTRVESSEDQELLDNYESWCTKNSVFGQLKELKKEALGENDPKWDTNVSSYLQSGNENKKLTDDNGNAKSDHTLKDKKELIDWWKRNLTTLYKQGSATTEAYIQWCTKDIANAEATPTPASEA</sequence>